<evidence type="ECO:0000313" key="2">
    <source>
        <dbReference type="Proteomes" id="UP001278766"/>
    </source>
</evidence>
<evidence type="ECO:0000313" key="1">
    <source>
        <dbReference type="EMBL" id="KAK3291705.1"/>
    </source>
</evidence>
<organism evidence="1 2">
    <name type="scientific">Chaetomium fimeti</name>
    <dbReference type="NCBI Taxonomy" id="1854472"/>
    <lineage>
        <taxon>Eukaryota</taxon>
        <taxon>Fungi</taxon>
        <taxon>Dikarya</taxon>
        <taxon>Ascomycota</taxon>
        <taxon>Pezizomycotina</taxon>
        <taxon>Sordariomycetes</taxon>
        <taxon>Sordariomycetidae</taxon>
        <taxon>Sordariales</taxon>
        <taxon>Chaetomiaceae</taxon>
        <taxon>Chaetomium</taxon>
    </lineage>
</organism>
<dbReference type="InterPro" id="IPR023213">
    <property type="entry name" value="CAT-like_dom_sf"/>
</dbReference>
<proteinExistence type="predicted"/>
<dbReference type="GeneID" id="87838840"/>
<dbReference type="EMBL" id="JAUEPN010000008">
    <property type="protein sequence ID" value="KAK3291705.1"/>
    <property type="molecule type" value="Genomic_DNA"/>
</dbReference>
<dbReference type="AlphaFoldDB" id="A0AAE0H8K9"/>
<reference evidence="1" key="2">
    <citation type="submission" date="2023-06" db="EMBL/GenBank/DDBJ databases">
        <authorList>
            <consortium name="Lawrence Berkeley National Laboratory"/>
            <person name="Haridas S."/>
            <person name="Hensen N."/>
            <person name="Bonometti L."/>
            <person name="Westerberg I."/>
            <person name="Brannstrom I.O."/>
            <person name="Guillou S."/>
            <person name="Cros-Aarteil S."/>
            <person name="Calhoun S."/>
            <person name="Kuo A."/>
            <person name="Mondo S."/>
            <person name="Pangilinan J."/>
            <person name="Riley R."/>
            <person name="Labutti K."/>
            <person name="Andreopoulos B."/>
            <person name="Lipzen A."/>
            <person name="Chen C."/>
            <person name="Yanf M."/>
            <person name="Daum C."/>
            <person name="Ng V."/>
            <person name="Clum A."/>
            <person name="Steindorff A."/>
            <person name="Ohm R."/>
            <person name="Martin F."/>
            <person name="Silar P."/>
            <person name="Natvig D."/>
            <person name="Lalanne C."/>
            <person name="Gautier V."/>
            <person name="Ament-Velasquez S.L."/>
            <person name="Kruys A."/>
            <person name="Hutchinson M.I."/>
            <person name="Powell A.J."/>
            <person name="Barry K."/>
            <person name="Miller A.N."/>
            <person name="Grigoriev I.V."/>
            <person name="Debuchy R."/>
            <person name="Gladieux P."/>
            <person name="Thoren M.H."/>
            <person name="Johannesson H."/>
        </authorList>
    </citation>
    <scope>NUCLEOTIDE SEQUENCE</scope>
    <source>
        <strain evidence="1">CBS 168.71</strain>
    </source>
</reference>
<dbReference type="Pfam" id="PF07247">
    <property type="entry name" value="AATase"/>
    <property type="match status" value="1"/>
</dbReference>
<dbReference type="InterPro" id="IPR052058">
    <property type="entry name" value="Alcohol_O-acetyltransferase"/>
</dbReference>
<dbReference type="GO" id="GO:0008080">
    <property type="term" value="F:N-acetyltransferase activity"/>
    <property type="evidence" value="ECO:0007669"/>
    <property type="project" value="TreeGrafter"/>
</dbReference>
<sequence length="552" mass="61043">MEFPMNVTSGWIGREETITDVRPCRQSASAAGASIVRRLGCIESYQLALQTLNQMRGIILAYRYKIPTQLASRTAGHELVSTFERAVARVVLKHPHLHVGLVGEDTDKPCWVRLERLDLRNHIKWRTVGGGTSDLQKAFVDTSYQQLDAKFTNYRTTPGWRIEVLRQEGEDAIEVLLVFNHTNMDGRSARTFHEDLLRSLHDDDPALDKGSLRDHVLTLPAGSTASLSPPAENLAQFPVDPIALLHYVQHEVRMPAEAGYPETPTQAHWAPIAESPFKTQFRTITIPNTMLAELLEACRNNQTTLTGLLHALVFVSLTPLLGPSEATAFECMTAMDLRSLLPVHYPSYPGFRPARAVSNYVTIANHTFDEDVVAQLRSNTFEAPDSFPFGIPTDLVWTAAREVRRDLEAKLNRGVKNDVNGFAQAVDDWRAQLSKEALRPRRCSWVISNLGLVDGSPGPVSSRADDSGTKPEASAWSATRAQFIMCANVVASAINVSTVSIKGGDLVVTCSWQDCVIDADLGEAFVASLERWLVFTSRSQDGWSAPWVNSAL</sequence>
<reference evidence="1" key="1">
    <citation type="journal article" date="2023" name="Mol. Phylogenet. Evol.">
        <title>Genome-scale phylogeny and comparative genomics of the fungal order Sordariales.</title>
        <authorList>
            <person name="Hensen N."/>
            <person name="Bonometti L."/>
            <person name="Westerberg I."/>
            <person name="Brannstrom I.O."/>
            <person name="Guillou S."/>
            <person name="Cros-Aarteil S."/>
            <person name="Calhoun S."/>
            <person name="Haridas S."/>
            <person name="Kuo A."/>
            <person name="Mondo S."/>
            <person name="Pangilinan J."/>
            <person name="Riley R."/>
            <person name="LaButti K."/>
            <person name="Andreopoulos B."/>
            <person name="Lipzen A."/>
            <person name="Chen C."/>
            <person name="Yan M."/>
            <person name="Daum C."/>
            <person name="Ng V."/>
            <person name="Clum A."/>
            <person name="Steindorff A."/>
            <person name="Ohm R.A."/>
            <person name="Martin F."/>
            <person name="Silar P."/>
            <person name="Natvig D.O."/>
            <person name="Lalanne C."/>
            <person name="Gautier V."/>
            <person name="Ament-Velasquez S.L."/>
            <person name="Kruys A."/>
            <person name="Hutchinson M.I."/>
            <person name="Powell A.J."/>
            <person name="Barry K."/>
            <person name="Miller A.N."/>
            <person name="Grigoriev I.V."/>
            <person name="Debuchy R."/>
            <person name="Gladieux P."/>
            <person name="Hiltunen Thoren M."/>
            <person name="Johannesson H."/>
        </authorList>
    </citation>
    <scope>NUCLEOTIDE SEQUENCE</scope>
    <source>
        <strain evidence="1">CBS 168.71</strain>
    </source>
</reference>
<dbReference type="RefSeq" id="XP_062655219.1">
    <property type="nucleotide sequence ID" value="XM_062801892.1"/>
</dbReference>
<comment type="caution">
    <text evidence="1">The sequence shown here is derived from an EMBL/GenBank/DDBJ whole genome shotgun (WGS) entry which is preliminary data.</text>
</comment>
<dbReference type="SUPFAM" id="SSF52777">
    <property type="entry name" value="CoA-dependent acyltransferases"/>
    <property type="match status" value="2"/>
</dbReference>
<dbReference type="PANTHER" id="PTHR28037:SF1">
    <property type="entry name" value="ALCOHOL O-ACETYLTRANSFERASE 1-RELATED"/>
    <property type="match status" value="1"/>
</dbReference>
<name>A0AAE0H8K9_9PEZI</name>
<dbReference type="Gene3D" id="3.30.559.10">
    <property type="entry name" value="Chloramphenicol acetyltransferase-like domain"/>
    <property type="match status" value="1"/>
</dbReference>
<dbReference type="Gene3D" id="3.30.559.30">
    <property type="entry name" value="Nonribosomal peptide synthetase, condensation domain"/>
    <property type="match status" value="1"/>
</dbReference>
<dbReference type="Proteomes" id="UP001278766">
    <property type="component" value="Unassembled WGS sequence"/>
</dbReference>
<dbReference type="PANTHER" id="PTHR28037">
    <property type="entry name" value="ALCOHOL O-ACETYLTRANSFERASE 1-RELATED"/>
    <property type="match status" value="1"/>
</dbReference>
<dbReference type="InterPro" id="IPR010828">
    <property type="entry name" value="Atf2/Sli1-like"/>
</dbReference>
<gene>
    <name evidence="1" type="ORF">B0H64DRAFT_366006</name>
</gene>
<protein>
    <submittedName>
        <fullName evidence="1">Alcohol acetyltransferase-domain-containing protein</fullName>
    </submittedName>
</protein>
<accession>A0AAE0H8K9</accession>
<keyword evidence="2" id="KW-1185">Reference proteome</keyword>